<comment type="caution">
    <text evidence="3">The sequence shown here is derived from an EMBL/GenBank/DDBJ whole genome shotgun (WGS) entry which is preliminary data.</text>
</comment>
<dbReference type="RefSeq" id="WP_387988811.1">
    <property type="nucleotide sequence ID" value="NZ_JBHSGR010000011.1"/>
</dbReference>
<dbReference type="EMBL" id="JBHSGR010000011">
    <property type="protein sequence ID" value="MFC4694095.1"/>
    <property type="molecule type" value="Genomic_DNA"/>
</dbReference>
<reference evidence="4" key="1">
    <citation type="journal article" date="2019" name="Int. J. Syst. Evol. Microbiol.">
        <title>The Global Catalogue of Microorganisms (GCM) 10K type strain sequencing project: providing services to taxonomists for standard genome sequencing and annotation.</title>
        <authorList>
            <consortium name="The Broad Institute Genomics Platform"/>
            <consortium name="The Broad Institute Genome Sequencing Center for Infectious Disease"/>
            <person name="Wu L."/>
            <person name="Ma J."/>
        </authorList>
    </citation>
    <scope>NUCLEOTIDE SEQUENCE [LARGE SCALE GENOMIC DNA]</scope>
    <source>
        <strain evidence="4">CCUG 62763</strain>
    </source>
</reference>
<comment type="similarity">
    <text evidence="1">Belongs to the CAPAB/TerDEXZ family.</text>
</comment>
<proteinExistence type="inferred from homology"/>
<dbReference type="CDD" id="cd06974">
    <property type="entry name" value="TerD_like"/>
    <property type="match status" value="1"/>
</dbReference>
<protein>
    <submittedName>
        <fullName evidence="3">TerD family protein</fullName>
    </submittedName>
</protein>
<evidence type="ECO:0000259" key="2">
    <source>
        <dbReference type="Pfam" id="PF02342"/>
    </source>
</evidence>
<name>A0ABV9LLX8_9ACTN</name>
<evidence type="ECO:0000313" key="3">
    <source>
        <dbReference type="EMBL" id="MFC4694095.1"/>
    </source>
</evidence>
<evidence type="ECO:0000313" key="4">
    <source>
        <dbReference type="Proteomes" id="UP001596025"/>
    </source>
</evidence>
<dbReference type="Gene3D" id="2.60.60.30">
    <property type="entry name" value="sav2460 like domains"/>
    <property type="match status" value="1"/>
</dbReference>
<dbReference type="Proteomes" id="UP001596025">
    <property type="component" value="Unassembled WGS sequence"/>
</dbReference>
<gene>
    <name evidence="3" type="ORF">ACFO3M_11930</name>
</gene>
<dbReference type="InterPro" id="IPR003325">
    <property type="entry name" value="TerD"/>
</dbReference>
<accession>A0ABV9LLX8</accession>
<keyword evidence="4" id="KW-1185">Reference proteome</keyword>
<dbReference type="InterPro" id="IPR051324">
    <property type="entry name" value="Stress/Tellurium_Resist"/>
</dbReference>
<organism evidence="3 4">
    <name type="scientific">Geodermatophilus arenarius</name>
    <dbReference type="NCBI Taxonomy" id="1137990"/>
    <lineage>
        <taxon>Bacteria</taxon>
        <taxon>Bacillati</taxon>
        <taxon>Actinomycetota</taxon>
        <taxon>Actinomycetes</taxon>
        <taxon>Geodermatophilales</taxon>
        <taxon>Geodermatophilaceae</taxon>
        <taxon>Geodermatophilus</taxon>
    </lineage>
</organism>
<evidence type="ECO:0000256" key="1">
    <source>
        <dbReference type="ARBA" id="ARBA00008775"/>
    </source>
</evidence>
<sequence length="166" mass="17289">MTTTLVRGANAPLRSASQQPAAQVRVELGWRGAGVPAVLTAVACDDRGRALSPAHQVTWQHPTSTGDRERFEVLVDLRATPDDVAGVVLALDVPGPGARALTGLTATVRTASGEPLAAYPVEDLPDAPGLLVTEVYRRSGQWKVRAIGQGLTQGRAGLLRSVGLPG</sequence>
<dbReference type="PANTHER" id="PTHR32097">
    <property type="entry name" value="CAMP-BINDING PROTEIN 1-RELATED"/>
    <property type="match status" value="1"/>
</dbReference>
<dbReference type="Pfam" id="PF02342">
    <property type="entry name" value="TerD"/>
    <property type="match status" value="1"/>
</dbReference>
<feature type="domain" description="TerD" evidence="2">
    <location>
        <begin position="1"/>
        <end position="160"/>
    </location>
</feature>
<dbReference type="PANTHER" id="PTHR32097:SF4">
    <property type="entry name" value="GENERAL STRESS PROTEIN 16U"/>
    <property type="match status" value="1"/>
</dbReference>